<dbReference type="SMART" id="SM00086">
    <property type="entry name" value="PAC"/>
    <property type="match status" value="2"/>
</dbReference>
<accession>A0ABM8QH36</accession>
<dbReference type="PROSITE" id="PS50110">
    <property type="entry name" value="RESPONSE_REGULATORY"/>
    <property type="match status" value="2"/>
</dbReference>
<comment type="catalytic activity">
    <reaction evidence="1">
        <text>ATP + protein L-histidine = ADP + protein N-phospho-L-histidine.</text>
        <dbReference type="EC" id="2.7.13.3"/>
    </reaction>
</comment>
<dbReference type="PRINTS" id="PR00344">
    <property type="entry name" value="BCTRLSENSOR"/>
</dbReference>
<evidence type="ECO:0000256" key="12">
    <source>
        <dbReference type="PROSITE-ProRule" id="PRU00110"/>
    </source>
</evidence>
<feature type="domain" description="Response regulatory" evidence="16">
    <location>
        <begin position="687"/>
        <end position="807"/>
    </location>
</feature>
<dbReference type="InterPro" id="IPR003661">
    <property type="entry name" value="HisK_dim/P_dom"/>
</dbReference>
<dbReference type="SMART" id="SM00448">
    <property type="entry name" value="REC"/>
    <property type="match status" value="2"/>
</dbReference>
<protein>
    <recommendedName>
        <fullName evidence="3">histidine kinase</fullName>
        <ecNumber evidence="3">2.7.13.3</ecNumber>
    </recommendedName>
</protein>
<evidence type="ECO:0000256" key="14">
    <source>
        <dbReference type="SAM" id="MobiDB-lite"/>
    </source>
</evidence>
<feature type="modified residue" description="Phosphohistidine" evidence="12">
    <location>
        <position position="896"/>
    </location>
</feature>
<evidence type="ECO:0000313" key="20">
    <source>
        <dbReference type="EMBL" id="CAE6696758.1"/>
    </source>
</evidence>
<dbReference type="CDD" id="cd17546">
    <property type="entry name" value="REC_hyHK_CKI1_RcsC-like"/>
    <property type="match status" value="2"/>
</dbReference>
<evidence type="ECO:0000259" key="19">
    <source>
        <dbReference type="PROSITE" id="PS50894"/>
    </source>
</evidence>
<dbReference type="CDD" id="cd00082">
    <property type="entry name" value="HisKA"/>
    <property type="match status" value="1"/>
</dbReference>
<evidence type="ECO:0000256" key="7">
    <source>
        <dbReference type="ARBA" id="ARBA00022741"/>
    </source>
</evidence>
<feature type="domain" description="PAS" evidence="17">
    <location>
        <begin position="149"/>
        <end position="190"/>
    </location>
</feature>
<evidence type="ECO:0000259" key="17">
    <source>
        <dbReference type="PROSITE" id="PS50112"/>
    </source>
</evidence>
<dbReference type="PANTHER" id="PTHR45339">
    <property type="entry name" value="HYBRID SIGNAL TRANSDUCTION HISTIDINE KINASE J"/>
    <property type="match status" value="1"/>
</dbReference>
<reference evidence="20 21" key="1">
    <citation type="submission" date="2021-02" db="EMBL/GenBank/DDBJ databases">
        <authorList>
            <person name="Han P."/>
        </authorList>
    </citation>
    <scope>NUCLEOTIDE SEQUENCE [LARGE SCALE GENOMIC DNA]</scope>
    <source>
        <strain evidence="20">Candidatus Nitrospira sp. ZN2</strain>
    </source>
</reference>
<comment type="subcellular location">
    <subcellularLocation>
        <location evidence="2">Cell membrane</location>
        <topology evidence="2">Multi-pass membrane protein</topology>
    </subcellularLocation>
</comment>
<dbReference type="Gene3D" id="3.30.565.10">
    <property type="entry name" value="Histidine kinase-like ATPase, C-terminal domain"/>
    <property type="match status" value="1"/>
</dbReference>
<dbReference type="InterPro" id="IPR005467">
    <property type="entry name" value="His_kinase_dom"/>
</dbReference>
<dbReference type="PROSITE" id="PS50112">
    <property type="entry name" value="PAS"/>
    <property type="match status" value="1"/>
</dbReference>
<dbReference type="CDD" id="cd16922">
    <property type="entry name" value="HATPase_EvgS-ArcB-TorS-like"/>
    <property type="match status" value="1"/>
</dbReference>
<dbReference type="PROSITE" id="PS50109">
    <property type="entry name" value="HIS_KIN"/>
    <property type="match status" value="1"/>
</dbReference>
<feature type="modified residue" description="4-aspartylphosphate" evidence="13">
    <location>
        <position position="736"/>
    </location>
</feature>
<gene>
    <name evidence="20" type="ORF">NSPZN2_10495</name>
</gene>
<evidence type="ECO:0000256" key="1">
    <source>
        <dbReference type="ARBA" id="ARBA00000085"/>
    </source>
</evidence>
<dbReference type="Gene3D" id="1.10.287.130">
    <property type="match status" value="1"/>
</dbReference>
<dbReference type="PANTHER" id="PTHR45339:SF1">
    <property type="entry name" value="HYBRID SIGNAL TRANSDUCTION HISTIDINE KINASE J"/>
    <property type="match status" value="1"/>
</dbReference>
<dbReference type="Pfam" id="PF02518">
    <property type="entry name" value="HATPase_c"/>
    <property type="match status" value="1"/>
</dbReference>
<dbReference type="Pfam" id="PF01627">
    <property type="entry name" value="Hpt"/>
    <property type="match status" value="1"/>
</dbReference>
<evidence type="ECO:0000313" key="21">
    <source>
        <dbReference type="Proteomes" id="UP000675880"/>
    </source>
</evidence>
<organism evidence="20 21">
    <name type="scientific">Nitrospira defluvii</name>
    <dbReference type="NCBI Taxonomy" id="330214"/>
    <lineage>
        <taxon>Bacteria</taxon>
        <taxon>Pseudomonadati</taxon>
        <taxon>Nitrospirota</taxon>
        <taxon>Nitrospiria</taxon>
        <taxon>Nitrospirales</taxon>
        <taxon>Nitrospiraceae</taxon>
        <taxon>Nitrospira</taxon>
    </lineage>
</organism>
<keyword evidence="21" id="KW-1185">Reference proteome</keyword>
<evidence type="ECO:0000256" key="4">
    <source>
        <dbReference type="ARBA" id="ARBA00022475"/>
    </source>
</evidence>
<dbReference type="CDD" id="cd00130">
    <property type="entry name" value="PAS"/>
    <property type="match status" value="1"/>
</dbReference>
<dbReference type="Gene3D" id="3.30.450.20">
    <property type="entry name" value="PAS domain"/>
    <property type="match status" value="2"/>
</dbReference>
<dbReference type="Gene3D" id="1.20.120.160">
    <property type="entry name" value="HPT domain"/>
    <property type="match status" value="1"/>
</dbReference>
<evidence type="ECO:0000259" key="18">
    <source>
        <dbReference type="PROSITE" id="PS50113"/>
    </source>
</evidence>
<keyword evidence="20" id="KW-0418">Kinase</keyword>
<evidence type="ECO:0000256" key="3">
    <source>
        <dbReference type="ARBA" id="ARBA00012438"/>
    </source>
</evidence>
<dbReference type="SUPFAM" id="SSF55785">
    <property type="entry name" value="PYP-like sensor domain (PAS domain)"/>
    <property type="match status" value="2"/>
</dbReference>
<dbReference type="Gene3D" id="3.40.50.2300">
    <property type="match status" value="2"/>
</dbReference>
<dbReference type="SUPFAM" id="SSF47226">
    <property type="entry name" value="Histidine-containing phosphotransfer domain, HPT domain"/>
    <property type="match status" value="1"/>
</dbReference>
<dbReference type="SMART" id="SM00388">
    <property type="entry name" value="HisKA"/>
    <property type="match status" value="1"/>
</dbReference>
<evidence type="ECO:0000259" key="15">
    <source>
        <dbReference type="PROSITE" id="PS50109"/>
    </source>
</evidence>
<dbReference type="InterPro" id="IPR000700">
    <property type="entry name" value="PAS-assoc_C"/>
</dbReference>
<keyword evidence="7" id="KW-0547">Nucleotide-binding</keyword>
<evidence type="ECO:0000256" key="6">
    <source>
        <dbReference type="ARBA" id="ARBA00022692"/>
    </source>
</evidence>
<feature type="domain" description="Histidine kinase" evidence="15">
    <location>
        <begin position="303"/>
        <end position="524"/>
    </location>
</feature>
<dbReference type="InterPro" id="IPR036641">
    <property type="entry name" value="HPT_dom_sf"/>
</dbReference>
<evidence type="ECO:0000256" key="9">
    <source>
        <dbReference type="ARBA" id="ARBA00022989"/>
    </source>
</evidence>
<dbReference type="SUPFAM" id="SSF47384">
    <property type="entry name" value="Homodimeric domain of signal transducing histidine kinase"/>
    <property type="match status" value="1"/>
</dbReference>
<dbReference type="InterPro" id="IPR036890">
    <property type="entry name" value="HATPase_C_sf"/>
</dbReference>
<keyword evidence="20" id="KW-0808">Transferase</keyword>
<dbReference type="GO" id="GO:0004673">
    <property type="term" value="F:protein histidine kinase activity"/>
    <property type="evidence" value="ECO:0007669"/>
    <property type="project" value="UniProtKB-EC"/>
</dbReference>
<keyword evidence="11" id="KW-0472">Membrane</keyword>
<dbReference type="RefSeq" id="WP_213040368.1">
    <property type="nucleotide sequence ID" value="NZ_CAJNBJ010000001.1"/>
</dbReference>
<dbReference type="InterPro" id="IPR003594">
    <property type="entry name" value="HATPase_dom"/>
</dbReference>
<feature type="domain" description="Response regulatory" evidence="16">
    <location>
        <begin position="542"/>
        <end position="660"/>
    </location>
</feature>
<dbReference type="InterPro" id="IPR001789">
    <property type="entry name" value="Sig_transdc_resp-reg_receiver"/>
</dbReference>
<evidence type="ECO:0000259" key="16">
    <source>
        <dbReference type="PROSITE" id="PS50110"/>
    </source>
</evidence>
<keyword evidence="5 13" id="KW-0597">Phosphoprotein</keyword>
<dbReference type="InterPro" id="IPR008207">
    <property type="entry name" value="Sig_transdc_His_kin_Hpt_dom"/>
</dbReference>
<feature type="modified residue" description="4-aspartylphosphate" evidence="13">
    <location>
        <position position="595"/>
    </location>
</feature>
<keyword evidence="8" id="KW-0067">ATP-binding</keyword>
<evidence type="ECO:0000256" key="8">
    <source>
        <dbReference type="ARBA" id="ARBA00022840"/>
    </source>
</evidence>
<dbReference type="InterPro" id="IPR036097">
    <property type="entry name" value="HisK_dim/P_sf"/>
</dbReference>
<dbReference type="Proteomes" id="UP000675880">
    <property type="component" value="Unassembled WGS sequence"/>
</dbReference>
<dbReference type="PROSITE" id="PS50894">
    <property type="entry name" value="HPT"/>
    <property type="match status" value="1"/>
</dbReference>
<dbReference type="PROSITE" id="PS50113">
    <property type="entry name" value="PAC"/>
    <property type="match status" value="1"/>
</dbReference>
<dbReference type="InterPro" id="IPR011006">
    <property type="entry name" value="CheY-like_superfamily"/>
</dbReference>
<proteinExistence type="predicted"/>
<dbReference type="NCBIfam" id="TIGR00229">
    <property type="entry name" value="sensory_box"/>
    <property type="match status" value="2"/>
</dbReference>
<sequence length="957" mass="104954">MARQQYESSLRESEEKYRRLFESSRDAIMILYPPRWNFITCNPATVELFWARDEAHFTSLGPGDVSPEYQPDGELSMVKAPKAIEAAMREGFYLFEWMHKRVGGPNFLATVQLTRITLQGVEGLQATVRDITEQRRAETELRAYATFQRAILDNAGSAIISCRPDGIIQLFNPAAEALLGYTADELIGRQHPGIFHVPEEIVERARQLSEQFGTTIATGFDVFVEKCRRNLPNEQEWTYLRKDGTRRTVLLNITALRDADGKITGYLGVASDITPLKRTAQELLLAKEAAEDASRTKSQFLANMSHEIRTPMNGVLGMTELLLTTGLDIRQRHLTRTIQQSGEALLAIINDILDFSKIEAGKLQLERLDFDLQDTVDNAVELFATPAQRKGLELTCHMPSSIPRTLRGDPIRLRQALLNLISNALKFTATGEINVRIDAVSETDTTATLRFAVKDSGVGIPAEAHQRIFEAFSQADGTTTRRFGGTGLGLTIVKELVSLMQGQIGVESQVGHGSTFWFTAVFARQPPTVQEQHPEHALLKRRILVVDDTAANREILDDHLRSWGAIPVLAASAGEALAELRAATAKHPFELAILDFQMPDMDGMQLAQAIRADPQLASLPLLMLTSVGYDAGAPGVPAVDGWVTKPVRKTLLQQAILGLFRTGQRAPIRRPEPVLSEPVTTGCHPARLLLVEDTPVNREVATGMLDILGYSVHAVENGCLALEAVAREQFDLILMDCQMPVMDGFTATAAIRQQERHSGGGHHAPIIALTANAMDGDRTRCLAAGMDDYLAKPFTAAQLHTILKQWLIPPTADAPTPSIPAQTAPRQSTREYAPPARKAEIDKTAWEAIRSLQQPGRPDILAKVLTTYLNDSRILVEEIRAAVQARDPGALAKAAHRLKSSSAQLGVLATAAHCKELEHLGQVACLDDAARLLAQLAETHQAACTTIAAELRSPSAT</sequence>
<keyword evidence="9" id="KW-1133">Transmembrane helix</keyword>
<dbReference type="InterPro" id="IPR001610">
    <property type="entry name" value="PAC"/>
</dbReference>
<dbReference type="InterPro" id="IPR035965">
    <property type="entry name" value="PAS-like_dom_sf"/>
</dbReference>
<dbReference type="EC" id="2.7.13.3" evidence="3"/>
<keyword evidence="10" id="KW-0902">Two-component regulatory system</keyword>
<dbReference type="Pfam" id="PF00512">
    <property type="entry name" value="HisKA"/>
    <property type="match status" value="1"/>
</dbReference>
<dbReference type="Pfam" id="PF13188">
    <property type="entry name" value="PAS_8"/>
    <property type="match status" value="1"/>
</dbReference>
<feature type="domain" description="HPt" evidence="19">
    <location>
        <begin position="857"/>
        <end position="950"/>
    </location>
</feature>
<feature type="region of interest" description="Disordered" evidence="14">
    <location>
        <begin position="813"/>
        <end position="837"/>
    </location>
</feature>
<dbReference type="InterPro" id="IPR004358">
    <property type="entry name" value="Sig_transdc_His_kin-like_C"/>
</dbReference>
<keyword evidence="4" id="KW-1003">Cell membrane</keyword>
<dbReference type="SUPFAM" id="SSF52172">
    <property type="entry name" value="CheY-like"/>
    <property type="match status" value="2"/>
</dbReference>
<evidence type="ECO:0000256" key="5">
    <source>
        <dbReference type="ARBA" id="ARBA00022553"/>
    </source>
</evidence>
<keyword evidence="6" id="KW-0812">Transmembrane</keyword>
<dbReference type="EMBL" id="CAJNBJ010000001">
    <property type="protein sequence ID" value="CAE6696758.1"/>
    <property type="molecule type" value="Genomic_DNA"/>
</dbReference>
<evidence type="ECO:0000256" key="10">
    <source>
        <dbReference type="ARBA" id="ARBA00023012"/>
    </source>
</evidence>
<comment type="caution">
    <text evidence="20">The sequence shown here is derived from an EMBL/GenBank/DDBJ whole genome shotgun (WGS) entry which is preliminary data.</text>
</comment>
<evidence type="ECO:0000256" key="11">
    <source>
        <dbReference type="ARBA" id="ARBA00023136"/>
    </source>
</evidence>
<dbReference type="InterPro" id="IPR000014">
    <property type="entry name" value="PAS"/>
</dbReference>
<dbReference type="InterPro" id="IPR013767">
    <property type="entry name" value="PAS_fold"/>
</dbReference>
<dbReference type="SUPFAM" id="SSF55874">
    <property type="entry name" value="ATPase domain of HSP90 chaperone/DNA topoisomerase II/histidine kinase"/>
    <property type="match status" value="1"/>
</dbReference>
<dbReference type="SMART" id="SM00387">
    <property type="entry name" value="HATPase_c"/>
    <property type="match status" value="1"/>
</dbReference>
<dbReference type="Pfam" id="PF00989">
    <property type="entry name" value="PAS"/>
    <property type="match status" value="1"/>
</dbReference>
<name>A0ABM8QH36_9BACT</name>
<dbReference type="SMART" id="SM00091">
    <property type="entry name" value="PAS"/>
    <property type="match status" value="2"/>
</dbReference>
<evidence type="ECO:0000256" key="13">
    <source>
        <dbReference type="PROSITE-ProRule" id="PRU00169"/>
    </source>
</evidence>
<feature type="domain" description="PAC" evidence="18">
    <location>
        <begin position="233"/>
        <end position="285"/>
    </location>
</feature>
<dbReference type="Pfam" id="PF00072">
    <property type="entry name" value="Response_reg"/>
    <property type="match status" value="2"/>
</dbReference>
<evidence type="ECO:0000256" key="2">
    <source>
        <dbReference type="ARBA" id="ARBA00004651"/>
    </source>
</evidence>